<dbReference type="GO" id="GO:0032259">
    <property type="term" value="P:methylation"/>
    <property type="evidence" value="ECO:0007669"/>
    <property type="project" value="UniProtKB-KW"/>
</dbReference>
<accession>A0A494XEY4</accession>
<dbReference type="SUPFAM" id="SSF53335">
    <property type="entry name" value="S-adenosyl-L-methionine-dependent methyltransferases"/>
    <property type="match status" value="1"/>
</dbReference>
<evidence type="ECO:0000256" key="2">
    <source>
        <dbReference type="ARBA" id="ARBA00022679"/>
    </source>
</evidence>
<evidence type="ECO:0000313" key="5">
    <source>
        <dbReference type="EMBL" id="RKP46163.1"/>
    </source>
</evidence>
<dbReference type="RefSeq" id="WP_121090503.1">
    <property type="nucleotide sequence ID" value="NZ_RBZU01000015.1"/>
</dbReference>
<dbReference type="Pfam" id="PF13649">
    <property type="entry name" value="Methyltransf_25"/>
    <property type="match status" value="1"/>
</dbReference>
<organism evidence="5 6">
    <name type="scientific">Pararobbsia silviterrae</name>
    <dbReference type="NCBI Taxonomy" id="1792498"/>
    <lineage>
        <taxon>Bacteria</taxon>
        <taxon>Pseudomonadati</taxon>
        <taxon>Pseudomonadota</taxon>
        <taxon>Betaproteobacteria</taxon>
        <taxon>Burkholderiales</taxon>
        <taxon>Burkholderiaceae</taxon>
        <taxon>Pararobbsia</taxon>
    </lineage>
</organism>
<dbReference type="InterPro" id="IPR029063">
    <property type="entry name" value="SAM-dependent_MTases_sf"/>
</dbReference>
<keyword evidence="2" id="KW-0808">Transferase</keyword>
<keyword evidence="3" id="KW-0949">S-adenosyl-L-methionine</keyword>
<proteinExistence type="predicted"/>
<evidence type="ECO:0000256" key="3">
    <source>
        <dbReference type="ARBA" id="ARBA00022691"/>
    </source>
</evidence>
<dbReference type="PANTHER" id="PTHR13610:SF9">
    <property type="entry name" value="FI06469P"/>
    <property type="match status" value="1"/>
</dbReference>
<comment type="caution">
    <text evidence="5">The sequence shown here is derived from an EMBL/GenBank/DDBJ whole genome shotgun (WGS) entry which is preliminary data.</text>
</comment>
<protein>
    <recommendedName>
        <fullName evidence="4">Methyltransferase domain-containing protein</fullName>
    </recommendedName>
</protein>
<gene>
    <name evidence="5" type="ORF">D7S86_24895</name>
</gene>
<feature type="domain" description="Methyltransferase" evidence="4">
    <location>
        <begin position="57"/>
        <end position="124"/>
    </location>
</feature>
<keyword evidence="6" id="KW-1185">Reference proteome</keyword>
<dbReference type="InterPro" id="IPR041698">
    <property type="entry name" value="Methyltransf_25"/>
</dbReference>
<evidence type="ECO:0000256" key="1">
    <source>
        <dbReference type="ARBA" id="ARBA00022603"/>
    </source>
</evidence>
<keyword evidence="1" id="KW-0489">Methyltransferase</keyword>
<evidence type="ECO:0000259" key="4">
    <source>
        <dbReference type="Pfam" id="PF13649"/>
    </source>
</evidence>
<dbReference type="GO" id="GO:0016279">
    <property type="term" value="F:protein-lysine N-methyltransferase activity"/>
    <property type="evidence" value="ECO:0007669"/>
    <property type="project" value="InterPro"/>
</dbReference>
<dbReference type="EMBL" id="RBZU01000015">
    <property type="protein sequence ID" value="RKP46163.1"/>
    <property type="molecule type" value="Genomic_DNA"/>
</dbReference>
<dbReference type="PANTHER" id="PTHR13610">
    <property type="entry name" value="METHYLTRANSFERASE DOMAIN-CONTAINING PROTEIN"/>
    <property type="match status" value="1"/>
</dbReference>
<dbReference type="AlphaFoldDB" id="A0A494XEY4"/>
<dbReference type="Gene3D" id="3.40.50.150">
    <property type="entry name" value="Vaccinia Virus protein VP39"/>
    <property type="match status" value="1"/>
</dbReference>
<sequence>MEELVSTVLVGGALLIGASLLISLAFTGAPSLPSNARAARDVIALLREAHIAEDAVIYELGSGWGSLAIALARAFPQARIHGVELSPFPYWVSRFRARRLPNLRFAWGDFTRRDLSDADVVTCYLMPGKMSGLADLLDAQVKPGTCVASIEFWFRGRQAAASRGGAQRQAVALYVWPARV</sequence>
<dbReference type="InterPro" id="IPR026170">
    <property type="entry name" value="FAM173A/B"/>
</dbReference>
<evidence type="ECO:0000313" key="6">
    <source>
        <dbReference type="Proteomes" id="UP000270342"/>
    </source>
</evidence>
<name>A0A494XEY4_9BURK</name>
<reference evidence="5 6" key="1">
    <citation type="submission" date="2018-10" db="EMBL/GenBank/DDBJ databases">
        <title>Robbsia sp. DHC34, isolated from soil.</title>
        <authorList>
            <person name="Gao Z.-H."/>
            <person name="Qiu L.-H."/>
        </authorList>
    </citation>
    <scope>NUCLEOTIDE SEQUENCE [LARGE SCALE GENOMIC DNA]</scope>
    <source>
        <strain evidence="5 6">DHC34</strain>
    </source>
</reference>
<dbReference type="Proteomes" id="UP000270342">
    <property type="component" value="Unassembled WGS sequence"/>
</dbReference>